<evidence type="ECO:0000313" key="4">
    <source>
        <dbReference type="Proteomes" id="UP001597544"/>
    </source>
</evidence>
<evidence type="ECO:0008006" key="5">
    <source>
        <dbReference type="Google" id="ProtNLM"/>
    </source>
</evidence>
<organism evidence="3 4">
    <name type="scientific">Pontibacter locisalis</name>
    <dbReference type="NCBI Taxonomy" id="1719035"/>
    <lineage>
        <taxon>Bacteria</taxon>
        <taxon>Pseudomonadati</taxon>
        <taxon>Bacteroidota</taxon>
        <taxon>Cytophagia</taxon>
        <taxon>Cytophagales</taxon>
        <taxon>Hymenobacteraceae</taxon>
        <taxon>Pontibacter</taxon>
    </lineage>
</organism>
<keyword evidence="4" id="KW-1185">Reference proteome</keyword>
<dbReference type="EMBL" id="JBHULU010000018">
    <property type="protein sequence ID" value="MFD2514842.1"/>
    <property type="molecule type" value="Genomic_DNA"/>
</dbReference>
<protein>
    <recommendedName>
        <fullName evidence="5">Outer membrane protein beta-barrel domain-containing protein</fullName>
    </recommendedName>
</protein>
<feature type="region of interest" description="Disordered" evidence="1">
    <location>
        <begin position="158"/>
        <end position="191"/>
    </location>
</feature>
<dbReference type="RefSeq" id="WP_377508335.1">
    <property type="nucleotide sequence ID" value="NZ_JBHULU010000018.1"/>
</dbReference>
<evidence type="ECO:0000256" key="2">
    <source>
        <dbReference type="SAM" id="Phobius"/>
    </source>
</evidence>
<name>A0ABW5IPD0_9BACT</name>
<keyword evidence="2" id="KW-0812">Transmembrane</keyword>
<reference evidence="4" key="1">
    <citation type="journal article" date="2019" name="Int. J. Syst. Evol. Microbiol.">
        <title>The Global Catalogue of Microorganisms (GCM) 10K type strain sequencing project: providing services to taxonomists for standard genome sequencing and annotation.</title>
        <authorList>
            <consortium name="The Broad Institute Genomics Platform"/>
            <consortium name="The Broad Institute Genome Sequencing Center for Infectious Disease"/>
            <person name="Wu L."/>
            <person name="Ma J."/>
        </authorList>
    </citation>
    <scope>NUCLEOTIDE SEQUENCE [LARGE SCALE GENOMIC DNA]</scope>
    <source>
        <strain evidence="4">KCTC 42498</strain>
    </source>
</reference>
<feature type="transmembrane region" description="Helical" evidence="2">
    <location>
        <begin position="105"/>
        <end position="124"/>
    </location>
</feature>
<evidence type="ECO:0000256" key="1">
    <source>
        <dbReference type="SAM" id="MobiDB-lite"/>
    </source>
</evidence>
<proteinExistence type="predicted"/>
<accession>A0ABW5IPD0</accession>
<keyword evidence="2" id="KW-1133">Transmembrane helix</keyword>
<dbReference type="Proteomes" id="UP001597544">
    <property type="component" value="Unassembled WGS sequence"/>
</dbReference>
<evidence type="ECO:0000313" key="3">
    <source>
        <dbReference type="EMBL" id="MFD2514842.1"/>
    </source>
</evidence>
<comment type="caution">
    <text evidence="3">The sequence shown here is derived from an EMBL/GenBank/DDBJ whole genome shotgun (WGS) entry which is preliminary data.</text>
</comment>
<gene>
    <name evidence="3" type="ORF">ACFSRY_13280</name>
</gene>
<sequence>MKEKDDKLNKKIKTSFGQMEKKAPDLLWRSLSASLDEAASSPTGEGPDELSLYRRIRESYSAQDKKAPSHVWQSINKQLNIDLVWTRINKELNGAGSAGNHRWRWTAAAAVLLLIAGLAGAYLVKRENPIAMSGGKAETALASPKTIVAGDPVTSIGMENGSPKAPGSTRKQQMPGLHRNEESLPEHQANQQEGDLLLRGRRVIVSGPVPDPISNTGLSGKETAPPFVAESGESLSGSLSNEEIAPLLQTRQAALRPTGRINAVAFDSLGYRHIATGEGNTTAAGLEKRLMPARVSLGLAISYNNSWLLNNETQRSFDKGSLISTSPTFNESVGLSLGYHLGHRSFVSTELHMAKTGQEYKTFRGGSYIKRGLELTYYKGYAQYQHRFLPDRKSLLSDITLRAGLFAGLLHERRGELRETESSYSQYDYGVRGALGQERRVGGLTIGYGISVERGLKNIFLGSDNMPGRFNRTYTLNVGPYLNLRLGR</sequence>
<keyword evidence="2" id="KW-0472">Membrane</keyword>